<dbReference type="PANTHER" id="PTHR23410">
    <property type="entry name" value="RIBOSOMAL PROTEIN L5-RELATED"/>
    <property type="match status" value="1"/>
</dbReference>
<evidence type="ECO:0000256" key="3">
    <source>
        <dbReference type="ARBA" id="ARBA00023274"/>
    </source>
</evidence>
<evidence type="ECO:0000256" key="2">
    <source>
        <dbReference type="ARBA" id="ARBA00022980"/>
    </source>
</evidence>
<organism evidence="5 6">
    <name type="scientific">Populus alba x Populus x berolinensis</name>
    <dbReference type="NCBI Taxonomy" id="444605"/>
    <lineage>
        <taxon>Eukaryota</taxon>
        <taxon>Viridiplantae</taxon>
        <taxon>Streptophyta</taxon>
        <taxon>Embryophyta</taxon>
        <taxon>Tracheophyta</taxon>
        <taxon>Spermatophyta</taxon>
        <taxon>Magnoliopsida</taxon>
        <taxon>eudicotyledons</taxon>
        <taxon>Gunneridae</taxon>
        <taxon>Pentapetalae</taxon>
        <taxon>rosids</taxon>
        <taxon>fabids</taxon>
        <taxon>Malpighiales</taxon>
        <taxon>Salicaceae</taxon>
        <taxon>Saliceae</taxon>
        <taxon>Populus</taxon>
    </lineage>
</organism>
<feature type="region of interest" description="Disordered" evidence="4">
    <location>
        <begin position="90"/>
        <end position="109"/>
    </location>
</feature>
<sequence>MAFAKAQKSKACYKRFQVKLKRRREGKTDYRARIRLINQDINKYKTPEYRFVLSTSRSRSSASCVNIHMPRIKGSRLASGGYLISLNEEERGESAKKGELPSSSGRGGK</sequence>
<dbReference type="AlphaFoldDB" id="A0AAD6LVX8"/>
<dbReference type="GO" id="GO:0006412">
    <property type="term" value="P:translation"/>
    <property type="evidence" value="ECO:0007669"/>
    <property type="project" value="InterPro"/>
</dbReference>
<keyword evidence="2" id="KW-0689">Ribosomal protein</keyword>
<dbReference type="GO" id="GO:0000027">
    <property type="term" value="P:ribosomal large subunit assembly"/>
    <property type="evidence" value="ECO:0007669"/>
    <property type="project" value="TreeGrafter"/>
</dbReference>
<keyword evidence="6" id="KW-1185">Reference proteome</keyword>
<proteinExistence type="inferred from homology"/>
<accession>A0AAD6LVX8</accession>
<dbReference type="GO" id="GO:0008097">
    <property type="term" value="F:5S rRNA binding"/>
    <property type="evidence" value="ECO:0007669"/>
    <property type="project" value="InterPro"/>
</dbReference>
<dbReference type="GO" id="GO:0003735">
    <property type="term" value="F:structural constituent of ribosome"/>
    <property type="evidence" value="ECO:0007669"/>
    <property type="project" value="InterPro"/>
</dbReference>
<keyword evidence="3" id="KW-0687">Ribonucleoprotein</keyword>
<protein>
    <recommendedName>
        <fullName evidence="7">60S ribosomal protein L5</fullName>
    </recommendedName>
</protein>
<name>A0AAD6LVX8_9ROSI</name>
<gene>
    <name evidence="5" type="ORF">NC653_033177</name>
</gene>
<dbReference type="EMBL" id="JAQIZT010000014">
    <property type="protein sequence ID" value="KAJ6972782.1"/>
    <property type="molecule type" value="Genomic_DNA"/>
</dbReference>
<evidence type="ECO:0000256" key="1">
    <source>
        <dbReference type="ARBA" id="ARBA00007116"/>
    </source>
</evidence>
<dbReference type="PRINTS" id="PR00058">
    <property type="entry name" value="RIBOSOMALL5"/>
</dbReference>
<evidence type="ECO:0000313" key="5">
    <source>
        <dbReference type="EMBL" id="KAJ6972782.1"/>
    </source>
</evidence>
<dbReference type="Gene3D" id="3.30.420.100">
    <property type="match status" value="1"/>
</dbReference>
<comment type="caution">
    <text evidence="5">The sequence shown here is derived from an EMBL/GenBank/DDBJ whole genome shotgun (WGS) entry which is preliminary data.</text>
</comment>
<comment type="similarity">
    <text evidence="1">Belongs to the universal ribosomal protein uL18 family.</text>
</comment>
<feature type="compositionally biased region" description="Basic and acidic residues" evidence="4">
    <location>
        <begin position="90"/>
        <end position="99"/>
    </location>
</feature>
<dbReference type="PANTHER" id="PTHR23410:SF12">
    <property type="entry name" value="LARGE RIBOSOMAL SUBUNIT PROTEIN UL18"/>
    <property type="match status" value="1"/>
</dbReference>
<dbReference type="GO" id="GO:0022625">
    <property type="term" value="C:cytosolic large ribosomal subunit"/>
    <property type="evidence" value="ECO:0007669"/>
    <property type="project" value="TreeGrafter"/>
</dbReference>
<dbReference type="Proteomes" id="UP001164929">
    <property type="component" value="Chromosome 14"/>
</dbReference>
<dbReference type="Pfam" id="PF17144">
    <property type="entry name" value="Ribosomal_L5e"/>
    <property type="match status" value="1"/>
</dbReference>
<dbReference type="InterPro" id="IPR005485">
    <property type="entry name" value="Rbsml_uL18_euk_arch"/>
</dbReference>
<evidence type="ECO:0008006" key="7">
    <source>
        <dbReference type="Google" id="ProtNLM"/>
    </source>
</evidence>
<evidence type="ECO:0000256" key="4">
    <source>
        <dbReference type="SAM" id="MobiDB-lite"/>
    </source>
</evidence>
<dbReference type="SUPFAM" id="SSF53137">
    <property type="entry name" value="Translational machinery components"/>
    <property type="match status" value="1"/>
</dbReference>
<evidence type="ECO:0000313" key="6">
    <source>
        <dbReference type="Proteomes" id="UP001164929"/>
    </source>
</evidence>
<reference evidence="5" key="1">
    <citation type="journal article" date="2023" name="Mol. Ecol. Resour.">
        <title>Chromosome-level genome assembly of a triploid poplar Populus alba 'Berolinensis'.</title>
        <authorList>
            <person name="Chen S."/>
            <person name="Yu Y."/>
            <person name="Wang X."/>
            <person name="Wang S."/>
            <person name="Zhang T."/>
            <person name="Zhou Y."/>
            <person name="He R."/>
            <person name="Meng N."/>
            <person name="Wang Y."/>
            <person name="Liu W."/>
            <person name="Liu Z."/>
            <person name="Liu J."/>
            <person name="Guo Q."/>
            <person name="Huang H."/>
            <person name="Sederoff R.R."/>
            <person name="Wang G."/>
            <person name="Qu G."/>
            <person name="Chen S."/>
        </authorList>
    </citation>
    <scope>NUCLEOTIDE SEQUENCE</scope>
    <source>
        <strain evidence="5">SC-2020</strain>
    </source>
</reference>